<proteinExistence type="predicted"/>
<dbReference type="Proteomes" id="UP000030710">
    <property type="component" value="Unassembled WGS sequence"/>
</dbReference>
<organism evidence="1 2">
    <name type="scientific">Haloquadratum walsbyi J07HQW2</name>
    <dbReference type="NCBI Taxonomy" id="1238425"/>
    <lineage>
        <taxon>Archaea</taxon>
        <taxon>Methanobacteriati</taxon>
        <taxon>Methanobacteriota</taxon>
        <taxon>Stenosarchaea group</taxon>
        <taxon>Halobacteria</taxon>
        <taxon>Halobacteriales</taxon>
        <taxon>Haloferacaceae</taxon>
        <taxon>Haloquadratum</taxon>
    </lineage>
</organism>
<dbReference type="HOGENOM" id="CLU_2284996_0_0_2"/>
<accession>U1PK64</accession>
<sequence length="101" mass="11631">MITEAACRESIPPSPRSVILFRYHQCRITLNPSGFLIIYEAKTDVYSVYQRHRSTSTWLSLAEPVELAGVLLVIWASRLILHGNSDDHFLITDLYHILLNY</sequence>
<evidence type="ECO:0000313" key="2">
    <source>
        <dbReference type="Proteomes" id="UP000030710"/>
    </source>
</evidence>
<reference evidence="1 2" key="1">
    <citation type="journal article" date="2013" name="PLoS ONE">
        <title>Assembly-driven community genomics of a hypersaline microbial ecosystem.</title>
        <authorList>
            <person name="Podell S."/>
            <person name="Ugalde J.A."/>
            <person name="Narasingarao P."/>
            <person name="Banfield J.F."/>
            <person name="Heidelberg K.B."/>
            <person name="Allen E.E."/>
        </authorList>
    </citation>
    <scope>NUCLEOTIDE SEQUENCE [LARGE SCALE GENOMIC DNA]</scope>
    <source>
        <strain evidence="2">J07HQW2</strain>
    </source>
</reference>
<name>U1PK64_9EURY</name>
<evidence type="ECO:0000313" key="1">
    <source>
        <dbReference type="EMBL" id="ERG94067.1"/>
    </source>
</evidence>
<dbReference type="AlphaFoldDB" id="U1PK64"/>
<gene>
    <name evidence="1" type="ORF">J07HQW2_00501</name>
</gene>
<dbReference type="EMBL" id="KE356561">
    <property type="protein sequence ID" value="ERG94067.1"/>
    <property type="molecule type" value="Genomic_DNA"/>
</dbReference>
<protein>
    <submittedName>
        <fullName evidence="1">Uncharacterized protein</fullName>
    </submittedName>
</protein>